<gene>
    <name evidence="2" type="ORF">LLUT_LOCUS7599</name>
</gene>
<protein>
    <submittedName>
        <fullName evidence="2">Uncharacterized protein</fullName>
    </submittedName>
</protein>
<dbReference type="EMBL" id="CAXHTB010000005">
    <property type="protein sequence ID" value="CAL0306539.1"/>
    <property type="molecule type" value="Genomic_DNA"/>
</dbReference>
<keyword evidence="3" id="KW-1185">Reference proteome</keyword>
<sequence>MDEERKQGLTKNKGKQKKPKFELTDSSHQGIRSQKNHESVRENRFTVRYQNERIVFQ</sequence>
<dbReference type="AlphaFoldDB" id="A0AAV1WBY2"/>
<comment type="caution">
    <text evidence="2">The sequence shown here is derived from an EMBL/GenBank/DDBJ whole genome shotgun (WGS) entry which is preliminary data.</text>
</comment>
<evidence type="ECO:0000256" key="1">
    <source>
        <dbReference type="SAM" id="MobiDB-lite"/>
    </source>
</evidence>
<feature type="region of interest" description="Disordered" evidence="1">
    <location>
        <begin position="1"/>
        <end position="44"/>
    </location>
</feature>
<evidence type="ECO:0000313" key="2">
    <source>
        <dbReference type="EMBL" id="CAL0306539.1"/>
    </source>
</evidence>
<feature type="compositionally biased region" description="Basic and acidic residues" evidence="1">
    <location>
        <begin position="35"/>
        <end position="44"/>
    </location>
</feature>
<dbReference type="Proteomes" id="UP001497480">
    <property type="component" value="Unassembled WGS sequence"/>
</dbReference>
<evidence type="ECO:0000313" key="3">
    <source>
        <dbReference type="Proteomes" id="UP001497480"/>
    </source>
</evidence>
<proteinExistence type="predicted"/>
<reference evidence="2 3" key="1">
    <citation type="submission" date="2024-03" db="EMBL/GenBank/DDBJ databases">
        <authorList>
            <person name="Martinez-Hernandez J."/>
        </authorList>
    </citation>
    <scope>NUCLEOTIDE SEQUENCE [LARGE SCALE GENOMIC DNA]</scope>
</reference>
<accession>A0AAV1WBY2</accession>
<name>A0AAV1WBY2_LUPLU</name>
<organism evidence="2 3">
    <name type="scientific">Lupinus luteus</name>
    <name type="common">European yellow lupine</name>
    <dbReference type="NCBI Taxonomy" id="3873"/>
    <lineage>
        <taxon>Eukaryota</taxon>
        <taxon>Viridiplantae</taxon>
        <taxon>Streptophyta</taxon>
        <taxon>Embryophyta</taxon>
        <taxon>Tracheophyta</taxon>
        <taxon>Spermatophyta</taxon>
        <taxon>Magnoliopsida</taxon>
        <taxon>eudicotyledons</taxon>
        <taxon>Gunneridae</taxon>
        <taxon>Pentapetalae</taxon>
        <taxon>rosids</taxon>
        <taxon>fabids</taxon>
        <taxon>Fabales</taxon>
        <taxon>Fabaceae</taxon>
        <taxon>Papilionoideae</taxon>
        <taxon>50 kb inversion clade</taxon>
        <taxon>genistoids sensu lato</taxon>
        <taxon>core genistoids</taxon>
        <taxon>Genisteae</taxon>
        <taxon>Lupinus</taxon>
    </lineage>
</organism>